<organism evidence="1">
    <name type="scientific">marine sediment metagenome</name>
    <dbReference type="NCBI Taxonomy" id="412755"/>
    <lineage>
        <taxon>unclassified sequences</taxon>
        <taxon>metagenomes</taxon>
        <taxon>ecological metagenomes</taxon>
    </lineage>
</organism>
<accession>A0A0F9Q7Y8</accession>
<proteinExistence type="predicted"/>
<dbReference type="EMBL" id="LAZR01001723">
    <property type="protein sequence ID" value="KKN40115.1"/>
    <property type="molecule type" value="Genomic_DNA"/>
</dbReference>
<reference evidence="1" key="1">
    <citation type="journal article" date="2015" name="Nature">
        <title>Complex archaea that bridge the gap between prokaryotes and eukaryotes.</title>
        <authorList>
            <person name="Spang A."/>
            <person name="Saw J.H."/>
            <person name="Jorgensen S.L."/>
            <person name="Zaremba-Niedzwiedzka K."/>
            <person name="Martijn J."/>
            <person name="Lind A.E."/>
            <person name="van Eijk R."/>
            <person name="Schleper C."/>
            <person name="Guy L."/>
            <person name="Ettema T.J."/>
        </authorList>
    </citation>
    <scope>NUCLEOTIDE SEQUENCE</scope>
</reference>
<gene>
    <name evidence="1" type="ORF">LCGC14_0736530</name>
</gene>
<sequence>MVESIPPKEFETLNLITIVDGYYIEENARSLRIRLPAGVTFWVPKRYTDSEFSRKKDTKQDFIIETWILKKIGLKI</sequence>
<name>A0A0F9Q7Y8_9ZZZZ</name>
<dbReference type="AlphaFoldDB" id="A0A0F9Q7Y8"/>
<protein>
    <submittedName>
        <fullName evidence="1">Uncharacterized protein</fullName>
    </submittedName>
</protein>
<comment type="caution">
    <text evidence="1">The sequence shown here is derived from an EMBL/GenBank/DDBJ whole genome shotgun (WGS) entry which is preliminary data.</text>
</comment>
<evidence type="ECO:0000313" key="1">
    <source>
        <dbReference type="EMBL" id="KKN40115.1"/>
    </source>
</evidence>